<evidence type="ECO:0000256" key="1">
    <source>
        <dbReference type="SAM" id="MobiDB-lite"/>
    </source>
</evidence>
<sequence>MDNIRSTLEELDQMFADRYTSRDEAFRQYCSQPISDPPVIANWMDRPQFERENSRNSRRFRETNYHRRGRDRSWHDCRR</sequence>
<protein>
    <submittedName>
        <fullName evidence="2">Uncharacterized protein</fullName>
    </submittedName>
</protein>
<evidence type="ECO:0000313" key="3">
    <source>
        <dbReference type="Proteomes" id="UP000728185"/>
    </source>
</evidence>
<name>A0A8E0RPQ9_9TREM</name>
<dbReference type="EMBL" id="LUCM01007806">
    <property type="protein sequence ID" value="KAA0189342.1"/>
    <property type="molecule type" value="Genomic_DNA"/>
</dbReference>
<organism evidence="2 3">
    <name type="scientific">Fasciolopsis buskii</name>
    <dbReference type="NCBI Taxonomy" id="27845"/>
    <lineage>
        <taxon>Eukaryota</taxon>
        <taxon>Metazoa</taxon>
        <taxon>Spiralia</taxon>
        <taxon>Lophotrochozoa</taxon>
        <taxon>Platyhelminthes</taxon>
        <taxon>Trematoda</taxon>
        <taxon>Digenea</taxon>
        <taxon>Plagiorchiida</taxon>
        <taxon>Echinostomata</taxon>
        <taxon>Echinostomatoidea</taxon>
        <taxon>Fasciolidae</taxon>
        <taxon>Fasciolopsis</taxon>
    </lineage>
</organism>
<feature type="region of interest" description="Disordered" evidence="1">
    <location>
        <begin position="51"/>
        <end position="79"/>
    </location>
</feature>
<dbReference type="Proteomes" id="UP000728185">
    <property type="component" value="Unassembled WGS sequence"/>
</dbReference>
<dbReference type="GO" id="GO:0106005">
    <property type="term" value="P:RNA 5'-cap (guanine-N7)-methylation"/>
    <property type="evidence" value="ECO:0007669"/>
    <property type="project" value="InterPro"/>
</dbReference>
<comment type="caution">
    <text evidence="2">The sequence shown here is derived from an EMBL/GenBank/DDBJ whole genome shotgun (WGS) entry which is preliminary data.</text>
</comment>
<keyword evidence="3" id="KW-1185">Reference proteome</keyword>
<proteinExistence type="predicted"/>
<dbReference type="OrthoDB" id="5875297at2759"/>
<dbReference type="AlphaFoldDB" id="A0A8E0RPQ9"/>
<dbReference type="Pfam" id="PF15320">
    <property type="entry name" value="RAM"/>
    <property type="match status" value="1"/>
</dbReference>
<accession>A0A8E0RPQ9</accession>
<dbReference type="InterPro" id="IPR028271">
    <property type="entry name" value="RAMAC"/>
</dbReference>
<gene>
    <name evidence="2" type="ORF">FBUS_10796</name>
</gene>
<reference evidence="2" key="1">
    <citation type="submission" date="2019-05" db="EMBL/GenBank/DDBJ databases">
        <title>Annotation for the trematode Fasciolopsis buski.</title>
        <authorList>
            <person name="Choi Y.-J."/>
        </authorList>
    </citation>
    <scope>NUCLEOTIDE SEQUENCE</scope>
    <source>
        <strain evidence="2">HT</strain>
        <tissue evidence="2">Whole worm</tissue>
    </source>
</reference>
<evidence type="ECO:0000313" key="2">
    <source>
        <dbReference type="EMBL" id="KAA0189342.1"/>
    </source>
</evidence>
<dbReference type="GO" id="GO:0031533">
    <property type="term" value="C:mRNA capping enzyme complex"/>
    <property type="evidence" value="ECO:0007669"/>
    <property type="project" value="InterPro"/>
</dbReference>
<dbReference type="GO" id="GO:0003723">
    <property type="term" value="F:RNA binding"/>
    <property type="evidence" value="ECO:0007669"/>
    <property type="project" value="InterPro"/>
</dbReference>